<reference evidence="1" key="1">
    <citation type="journal article" date="2015" name="Nature">
        <title>Complex archaea that bridge the gap between prokaryotes and eukaryotes.</title>
        <authorList>
            <person name="Spang A."/>
            <person name="Saw J.H."/>
            <person name="Jorgensen S.L."/>
            <person name="Zaremba-Niedzwiedzka K."/>
            <person name="Martijn J."/>
            <person name="Lind A.E."/>
            <person name="van Eijk R."/>
            <person name="Schleper C."/>
            <person name="Guy L."/>
            <person name="Ettema T.J."/>
        </authorList>
    </citation>
    <scope>NUCLEOTIDE SEQUENCE</scope>
</reference>
<name>A0A0F8X9B4_9ZZZZ</name>
<sequence length="38" mass="4307">VAWEDVQSIEQALQLPAPQVEQIDQDVLLRYVLTAPTE</sequence>
<gene>
    <name evidence="1" type="ORF">LCGC14_2974720</name>
</gene>
<comment type="caution">
    <text evidence="1">The sequence shown here is derived from an EMBL/GenBank/DDBJ whole genome shotgun (WGS) entry which is preliminary data.</text>
</comment>
<dbReference type="EMBL" id="LAZR01060584">
    <property type="protein sequence ID" value="KKK65378.1"/>
    <property type="molecule type" value="Genomic_DNA"/>
</dbReference>
<dbReference type="AlphaFoldDB" id="A0A0F8X9B4"/>
<evidence type="ECO:0000313" key="1">
    <source>
        <dbReference type="EMBL" id="KKK65378.1"/>
    </source>
</evidence>
<accession>A0A0F8X9B4</accession>
<proteinExistence type="predicted"/>
<organism evidence="1">
    <name type="scientific">marine sediment metagenome</name>
    <dbReference type="NCBI Taxonomy" id="412755"/>
    <lineage>
        <taxon>unclassified sequences</taxon>
        <taxon>metagenomes</taxon>
        <taxon>ecological metagenomes</taxon>
    </lineage>
</organism>
<feature type="non-terminal residue" evidence="1">
    <location>
        <position position="1"/>
    </location>
</feature>
<protein>
    <submittedName>
        <fullName evidence="1">Uncharacterized protein</fullName>
    </submittedName>
</protein>